<dbReference type="EMBL" id="DRWX01000274">
    <property type="protein sequence ID" value="HHM96727.1"/>
    <property type="molecule type" value="Genomic_DNA"/>
</dbReference>
<comment type="caution">
    <text evidence="1">The sequence shown here is derived from an EMBL/GenBank/DDBJ whole genome shotgun (WGS) entry which is preliminary data.</text>
</comment>
<reference evidence="1" key="1">
    <citation type="journal article" date="2020" name="mSystems">
        <title>Genome- and Community-Level Interaction Insights into Carbon Utilization and Element Cycling Functions of Hydrothermarchaeota in Hydrothermal Sediment.</title>
        <authorList>
            <person name="Zhou Z."/>
            <person name="Liu Y."/>
            <person name="Xu W."/>
            <person name="Pan J."/>
            <person name="Luo Z.H."/>
            <person name="Li M."/>
        </authorList>
    </citation>
    <scope>NUCLEOTIDE SEQUENCE [LARGE SCALE GENOMIC DNA]</scope>
    <source>
        <strain evidence="1">SpSt-1065</strain>
    </source>
</reference>
<organism evidence="1">
    <name type="scientific">Thermomicrobium roseum</name>
    <dbReference type="NCBI Taxonomy" id="500"/>
    <lineage>
        <taxon>Bacteria</taxon>
        <taxon>Pseudomonadati</taxon>
        <taxon>Thermomicrobiota</taxon>
        <taxon>Thermomicrobia</taxon>
        <taxon>Thermomicrobiales</taxon>
        <taxon>Thermomicrobiaceae</taxon>
        <taxon>Thermomicrobium</taxon>
    </lineage>
</organism>
<sequence length="212" mass="22773">MIRRFALVTVLLAATLSIVWSAIAAPQVLPRLRLAPGFGLHDPAGETVSSDSLRGSTLVVTFGPAQCDERCRAWGRTVATALPRDLSPEQFQLVWIVTAPAAPADLAALEGQLPAAPLPWRVLGTDDARQLELVLAGFRVPRVVSAAGSLPDPILIIVDPAGIVRAEYRVSPQSQVIAQDLAALKREIRESRGLRRYLYEAAHLFSCNVGGL</sequence>
<dbReference type="InterPro" id="IPR036249">
    <property type="entry name" value="Thioredoxin-like_sf"/>
</dbReference>
<name>A0A7C5RTV3_THERO</name>
<dbReference type="Gene3D" id="3.40.30.10">
    <property type="entry name" value="Glutaredoxin"/>
    <property type="match status" value="1"/>
</dbReference>
<dbReference type="SUPFAM" id="SSF52833">
    <property type="entry name" value="Thioredoxin-like"/>
    <property type="match status" value="1"/>
</dbReference>
<gene>
    <name evidence="1" type="ORF">ENM21_05895</name>
</gene>
<evidence type="ECO:0000313" key="1">
    <source>
        <dbReference type="EMBL" id="HHM96727.1"/>
    </source>
</evidence>
<protein>
    <recommendedName>
        <fullName evidence="2">Thioredoxin domain-containing protein</fullName>
    </recommendedName>
</protein>
<dbReference type="AlphaFoldDB" id="A0A7C5RTV3"/>
<proteinExistence type="predicted"/>
<evidence type="ECO:0008006" key="2">
    <source>
        <dbReference type="Google" id="ProtNLM"/>
    </source>
</evidence>
<accession>A0A7C5RTV3</accession>